<dbReference type="EMBL" id="JAOJ01000003">
    <property type="protein sequence ID" value="EUA66925.1"/>
    <property type="molecule type" value="Genomic_DNA"/>
</dbReference>
<dbReference type="GO" id="GO:0019748">
    <property type="term" value="P:secondary metabolic process"/>
    <property type="evidence" value="ECO:0007669"/>
    <property type="project" value="TreeGrafter"/>
</dbReference>
<name>X8DHJ2_9MYCO</name>
<evidence type="ECO:0000313" key="4">
    <source>
        <dbReference type="EMBL" id="EUA66925.1"/>
    </source>
</evidence>
<organism evidence="4 5">
    <name type="scientific">Mycobacteroides abscessus subsp. bolletii 1513</name>
    <dbReference type="NCBI Taxonomy" id="1299321"/>
    <lineage>
        <taxon>Bacteria</taxon>
        <taxon>Bacillati</taxon>
        <taxon>Actinomycetota</taxon>
        <taxon>Actinomycetes</taxon>
        <taxon>Mycobacteriales</taxon>
        <taxon>Mycobacteriaceae</taxon>
        <taxon>Mycobacteroides</taxon>
        <taxon>Mycobacteroides abscessus</taxon>
    </lineage>
</organism>
<feature type="region of interest" description="Disordered" evidence="2">
    <location>
        <begin position="1"/>
        <end position="51"/>
    </location>
</feature>
<dbReference type="Proteomes" id="UP000023351">
    <property type="component" value="Unassembled WGS sequence"/>
</dbReference>
<feature type="domain" description="Amidohydrolase-related" evidence="3">
    <location>
        <begin position="66"/>
        <end position="353"/>
    </location>
</feature>
<dbReference type="PANTHER" id="PTHR21240:SF30">
    <property type="entry name" value="AMIDOHYDROLASE-RELATED DOMAIN-CONTAINING PROTEIN-RELATED"/>
    <property type="match status" value="1"/>
</dbReference>
<dbReference type="Pfam" id="PF04909">
    <property type="entry name" value="Amidohydro_2"/>
    <property type="match status" value="1"/>
</dbReference>
<dbReference type="Gene3D" id="3.20.20.140">
    <property type="entry name" value="Metal-dependent hydrolases"/>
    <property type="match status" value="1"/>
</dbReference>
<dbReference type="GO" id="GO:0016787">
    <property type="term" value="F:hydrolase activity"/>
    <property type="evidence" value="ECO:0007669"/>
    <property type="project" value="InterPro"/>
</dbReference>
<gene>
    <name evidence="4" type="ORF">I540_4248</name>
</gene>
<reference evidence="4 5" key="1">
    <citation type="submission" date="2013-12" db="EMBL/GenBank/DDBJ databases">
        <authorList>
            <person name="Zelazny A."/>
            <person name="Olivier K."/>
            <person name="Holland S."/>
            <person name="Lenaerts A."/>
            <person name="Ordway D."/>
            <person name="DeGroote M.A."/>
            <person name="Parker T."/>
            <person name="Sizemore C."/>
            <person name="Tallon L.J."/>
            <person name="Sadzewicz L.K."/>
            <person name="Sengamalay N."/>
            <person name="Fraser C.M."/>
            <person name="Hine E."/>
            <person name="Shefchek K.A."/>
            <person name="Das S.P."/>
            <person name="Tettelin H."/>
        </authorList>
    </citation>
    <scope>NUCLEOTIDE SEQUENCE [LARGE SCALE GENOMIC DNA]</scope>
    <source>
        <strain evidence="4 5">1513</strain>
    </source>
</reference>
<dbReference type="AlphaFoldDB" id="X8DHJ2"/>
<keyword evidence="1" id="KW-0456">Lyase</keyword>
<evidence type="ECO:0000256" key="2">
    <source>
        <dbReference type="SAM" id="MobiDB-lite"/>
    </source>
</evidence>
<feature type="compositionally biased region" description="Basic and acidic residues" evidence="2">
    <location>
        <begin position="8"/>
        <end position="37"/>
    </location>
</feature>
<comment type="caution">
    <text evidence="4">The sequence shown here is derived from an EMBL/GenBank/DDBJ whole genome shotgun (WGS) entry which is preliminary data.</text>
</comment>
<dbReference type="GO" id="GO:0005829">
    <property type="term" value="C:cytosol"/>
    <property type="evidence" value="ECO:0007669"/>
    <property type="project" value="TreeGrafter"/>
</dbReference>
<evidence type="ECO:0000259" key="3">
    <source>
        <dbReference type="Pfam" id="PF04909"/>
    </source>
</evidence>
<dbReference type="PANTHER" id="PTHR21240">
    <property type="entry name" value="2-AMINO-3-CARBOXYLMUCONATE-6-SEMIALDEHYDE DECARBOXYLASE"/>
    <property type="match status" value="1"/>
</dbReference>
<evidence type="ECO:0000313" key="5">
    <source>
        <dbReference type="Proteomes" id="UP000023351"/>
    </source>
</evidence>
<dbReference type="SUPFAM" id="SSF51556">
    <property type="entry name" value="Metallo-dependent hydrolases"/>
    <property type="match status" value="1"/>
</dbReference>
<proteinExistence type="predicted"/>
<protein>
    <submittedName>
        <fullName evidence="4">Thermophilic reversible gamma-resorcylate decarboxylase</fullName>
    </submittedName>
</protein>
<evidence type="ECO:0000256" key="1">
    <source>
        <dbReference type="ARBA" id="ARBA00023239"/>
    </source>
</evidence>
<accession>X8DHJ2</accession>
<dbReference type="InterPro" id="IPR032465">
    <property type="entry name" value="ACMSD"/>
</dbReference>
<sequence length="354" mass="39204">MDTGFDARVPRNDELPSRTERTTDAGKNRARRTRVDPENNAAWDSRGETSRNGEAYMNDVEERLLDVDTRISDMDRHGIERAILSLTSPGIQSITDVSAARAAARNANDYLHDVYVAAHPSRLGFFAAVALQDPVTAADELERAVKDLGAHGALINGYTNTGTGDEVSYLDDPANTPFWQRVSDLAVPVYLHPREPVASQRLIYQGYGSLLGSAWGFGHETGTHAVRLMLSGLFDVFPDIQIILGHLGEGLPFLLPRLSHRLRKQREGAGLGAAKRPVEEYFHQNFYLTTSGHFHTKALLDAISEIGSDRLLFAVDYPYESMAEACDWFDDALLPENDRVKIGSRNAKALLDLR</sequence>
<dbReference type="PATRIC" id="fig|1299321.3.peg.4087"/>
<dbReference type="InterPro" id="IPR006680">
    <property type="entry name" value="Amidohydro-rel"/>
</dbReference>
<dbReference type="InterPro" id="IPR032466">
    <property type="entry name" value="Metal_Hydrolase"/>
</dbReference>
<dbReference type="GO" id="GO:0016831">
    <property type="term" value="F:carboxy-lyase activity"/>
    <property type="evidence" value="ECO:0007669"/>
    <property type="project" value="InterPro"/>
</dbReference>